<accession>A0A7C9DNF3</accession>
<reference evidence="1" key="1">
    <citation type="journal article" date="2013" name="J. Plant Res.">
        <title>Effect of fungi and light on seed germination of three Opuntia species from semiarid lands of central Mexico.</title>
        <authorList>
            <person name="Delgado-Sanchez P."/>
            <person name="Jimenez-Bremont J.F."/>
            <person name="Guerrero-Gonzalez Mde L."/>
            <person name="Flores J."/>
        </authorList>
    </citation>
    <scope>NUCLEOTIDE SEQUENCE</scope>
    <source>
        <tissue evidence="1">Cladode</tissue>
    </source>
</reference>
<protein>
    <submittedName>
        <fullName evidence="1">Uncharacterized protein</fullName>
    </submittedName>
</protein>
<dbReference type="EMBL" id="GISG01123038">
    <property type="protein sequence ID" value="MBA4641168.1"/>
    <property type="molecule type" value="Transcribed_RNA"/>
</dbReference>
<dbReference type="EMBL" id="GISG01123039">
    <property type="protein sequence ID" value="MBA4641169.1"/>
    <property type="molecule type" value="Transcribed_RNA"/>
</dbReference>
<sequence length="105" mass="11777">MEPWDVTWGVLPVGFPVVPEMPDFETLCWKGSENRGTSLLSLLVCFSAPEVALDRFPCFKLPTLSTILDWPLQRKPPLFPLDPKCCSVGRSPMVTPDNSRKKSEV</sequence>
<dbReference type="AlphaFoldDB" id="A0A7C9DNF3"/>
<proteinExistence type="predicted"/>
<organism evidence="1">
    <name type="scientific">Opuntia streptacantha</name>
    <name type="common">Prickly pear cactus</name>
    <name type="synonym">Opuntia cardona</name>
    <dbReference type="NCBI Taxonomy" id="393608"/>
    <lineage>
        <taxon>Eukaryota</taxon>
        <taxon>Viridiplantae</taxon>
        <taxon>Streptophyta</taxon>
        <taxon>Embryophyta</taxon>
        <taxon>Tracheophyta</taxon>
        <taxon>Spermatophyta</taxon>
        <taxon>Magnoliopsida</taxon>
        <taxon>eudicotyledons</taxon>
        <taxon>Gunneridae</taxon>
        <taxon>Pentapetalae</taxon>
        <taxon>Caryophyllales</taxon>
        <taxon>Cactineae</taxon>
        <taxon>Cactaceae</taxon>
        <taxon>Opuntioideae</taxon>
        <taxon>Opuntia</taxon>
    </lineage>
</organism>
<name>A0A7C9DNF3_OPUST</name>
<evidence type="ECO:0000313" key="1">
    <source>
        <dbReference type="EMBL" id="MBA4641169.1"/>
    </source>
</evidence>
<reference evidence="1" key="2">
    <citation type="submission" date="2020-07" db="EMBL/GenBank/DDBJ databases">
        <authorList>
            <person name="Vera ALvarez R."/>
            <person name="Arias-Moreno D.M."/>
            <person name="Jimenez-Jacinto V."/>
            <person name="Jimenez-Bremont J.F."/>
            <person name="Swaminathan K."/>
            <person name="Moose S.P."/>
            <person name="Guerrero-Gonzalez M.L."/>
            <person name="Marino-Ramirez L."/>
            <person name="Landsman D."/>
            <person name="Rodriguez-Kessler M."/>
            <person name="Delgado-Sanchez P."/>
        </authorList>
    </citation>
    <scope>NUCLEOTIDE SEQUENCE</scope>
    <source>
        <tissue evidence="1">Cladode</tissue>
    </source>
</reference>